<proteinExistence type="predicted"/>
<protein>
    <submittedName>
        <fullName evidence="2">Uncharacterized protein</fullName>
    </submittedName>
</protein>
<feature type="transmembrane region" description="Helical" evidence="1">
    <location>
        <begin position="203"/>
        <end position="222"/>
    </location>
</feature>
<feature type="transmembrane region" description="Helical" evidence="1">
    <location>
        <begin position="110"/>
        <end position="130"/>
    </location>
</feature>
<dbReference type="AlphaFoldDB" id="A0A7W8F9R7"/>
<keyword evidence="1" id="KW-0472">Membrane</keyword>
<dbReference type="EMBL" id="JACHJE010000005">
    <property type="protein sequence ID" value="MBB5125656.1"/>
    <property type="molecule type" value="Genomic_DNA"/>
</dbReference>
<keyword evidence="3" id="KW-1185">Reference proteome</keyword>
<sequence>MSIRPWVIVEAPDKRGLRKVVVGSKRVGSAWSLRQLRDMLGDLGYPEDMDMEDPASVCWRGGGSGTWPDRAGRRRTAAALMMAGLLASMALNVVIGWPDAIGALTFAQRISGALFVLSGVVQGAAAITVVDYWGKRQSRNSGAIVLLGVLVALATDSLLLFMWFDEREYTPYLLVFMPAWCWSVWALWLLVRERSWRGMRRPKTFAAGVLATSLLTAVSLAYSTMYQPAAAPMRFILKAEFGTSRADHIRPFLQVPLTLYMKNAGGIPVYIINDDYTVYGRSSEYIDGDDRLEEWRRSLDENRAEDAERYVDRLEFTKISSERLYRPGDWLDVGQEFSLKRVVQIPVNTEFDTINVVLQITYMRKDRGKLDVDQFRRPHRSWDKAEGRYYCPPERCGEELYYHGRVRHNNNLVNVTRKPRYVTAVWSPSERPVYSISSFHFEGQVARSEEERDVGRYGASTAYADSEMSVAELLKSSGIGSG</sequence>
<feature type="transmembrane region" description="Helical" evidence="1">
    <location>
        <begin position="77"/>
        <end position="98"/>
    </location>
</feature>
<evidence type="ECO:0000256" key="1">
    <source>
        <dbReference type="SAM" id="Phobius"/>
    </source>
</evidence>
<organism evidence="2 3">
    <name type="scientific">Streptomyces griseoloalbus</name>
    <dbReference type="NCBI Taxonomy" id="67303"/>
    <lineage>
        <taxon>Bacteria</taxon>
        <taxon>Bacillati</taxon>
        <taxon>Actinomycetota</taxon>
        <taxon>Actinomycetes</taxon>
        <taxon>Kitasatosporales</taxon>
        <taxon>Streptomycetaceae</taxon>
        <taxon>Streptomyces</taxon>
    </lineage>
</organism>
<name>A0A7W8F9R7_9ACTN</name>
<keyword evidence="1" id="KW-1133">Transmembrane helix</keyword>
<dbReference type="Proteomes" id="UP000568022">
    <property type="component" value="Unassembled WGS sequence"/>
</dbReference>
<keyword evidence="1" id="KW-0812">Transmembrane</keyword>
<evidence type="ECO:0000313" key="2">
    <source>
        <dbReference type="EMBL" id="MBB5125656.1"/>
    </source>
</evidence>
<gene>
    <name evidence="2" type="ORF">FHS32_002390</name>
</gene>
<feature type="transmembrane region" description="Helical" evidence="1">
    <location>
        <begin position="142"/>
        <end position="164"/>
    </location>
</feature>
<evidence type="ECO:0000313" key="3">
    <source>
        <dbReference type="Proteomes" id="UP000568022"/>
    </source>
</evidence>
<accession>A0A7W8F9R7</accession>
<comment type="caution">
    <text evidence="2">The sequence shown here is derived from an EMBL/GenBank/DDBJ whole genome shotgun (WGS) entry which is preliminary data.</text>
</comment>
<feature type="transmembrane region" description="Helical" evidence="1">
    <location>
        <begin position="170"/>
        <end position="191"/>
    </location>
</feature>
<reference evidence="2 3" key="1">
    <citation type="submission" date="2020-08" db="EMBL/GenBank/DDBJ databases">
        <title>Genomic Encyclopedia of Type Strains, Phase III (KMG-III): the genomes of soil and plant-associated and newly described type strains.</title>
        <authorList>
            <person name="Whitman W."/>
        </authorList>
    </citation>
    <scope>NUCLEOTIDE SEQUENCE [LARGE SCALE GENOMIC DNA]</scope>
    <source>
        <strain evidence="2 3">CECT 3226</strain>
    </source>
</reference>